<dbReference type="InterPro" id="IPR035892">
    <property type="entry name" value="C2_domain_sf"/>
</dbReference>
<dbReference type="Pfam" id="PF04784">
    <property type="entry name" value="DUF547"/>
    <property type="match status" value="1"/>
</dbReference>
<dbReference type="InterPro" id="IPR006869">
    <property type="entry name" value="DUF547"/>
</dbReference>
<feature type="compositionally biased region" description="Polar residues" evidence="2">
    <location>
        <begin position="283"/>
        <end position="296"/>
    </location>
</feature>
<feature type="region of interest" description="Disordered" evidence="2">
    <location>
        <begin position="281"/>
        <end position="309"/>
    </location>
</feature>
<reference evidence="4 5" key="1">
    <citation type="submission" date="2024-02" db="EMBL/GenBank/DDBJ databases">
        <authorList>
            <person name="Vignale AGUSTIN F."/>
            <person name="Sosa J E."/>
            <person name="Modenutti C."/>
        </authorList>
    </citation>
    <scope>NUCLEOTIDE SEQUENCE [LARGE SCALE GENOMIC DNA]</scope>
</reference>
<name>A0ABC8QLS7_9AQUA</name>
<dbReference type="Gene3D" id="2.60.40.150">
    <property type="entry name" value="C2 domain"/>
    <property type="match status" value="1"/>
</dbReference>
<dbReference type="SMART" id="SM00239">
    <property type="entry name" value="C2"/>
    <property type="match status" value="1"/>
</dbReference>
<evidence type="ECO:0000256" key="2">
    <source>
        <dbReference type="SAM" id="MobiDB-lite"/>
    </source>
</evidence>
<keyword evidence="5" id="KW-1185">Reference proteome</keyword>
<feature type="domain" description="C2" evidence="3">
    <location>
        <begin position="1"/>
        <end position="108"/>
    </location>
</feature>
<dbReference type="Pfam" id="PF14389">
    <property type="entry name" value="Lzipper-MIP1"/>
    <property type="match status" value="1"/>
</dbReference>
<organism evidence="4 5">
    <name type="scientific">Ilex paraguariensis</name>
    <name type="common">yerba mate</name>
    <dbReference type="NCBI Taxonomy" id="185542"/>
    <lineage>
        <taxon>Eukaryota</taxon>
        <taxon>Viridiplantae</taxon>
        <taxon>Streptophyta</taxon>
        <taxon>Embryophyta</taxon>
        <taxon>Tracheophyta</taxon>
        <taxon>Spermatophyta</taxon>
        <taxon>Magnoliopsida</taxon>
        <taxon>eudicotyledons</taxon>
        <taxon>Gunneridae</taxon>
        <taxon>Pentapetalae</taxon>
        <taxon>asterids</taxon>
        <taxon>campanulids</taxon>
        <taxon>Aquifoliales</taxon>
        <taxon>Aquifoliaceae</taxon>
        <taxon>Ilex</taxon>
    </lineage>
</organism>
<dbReference type="Pfam" id="PF00168">
    <property type="entry name" value="C2"/>
    <property type="match status" value="1"/>
</dbReference>
<dbReference type="CDD" id="cd04049">
    <property type="entry name" value="C2_putative_Elicitor-responsive_gene"/>
    <property type="match status" value="1"/>
</dbReference>
<dbReference type="PANTHER" id="PTHR46248:SF4">
    <property type="entry name" value="OS01G0147800 PROTEIN"/>
    <property type="match status" value="1"/>
</dbReference>
<dbReference type="InterPro" id="IPR025757">
    <property type="entry name" value="MIP1_Leuzipper"/>
</dbReference>
<evidence type="ECO:0000313" key="4">
    <source>
        <dbReference type="EMBL" id="CAK9133593.1"/>
    </source>
</evidence>
<dbReference type="Proteomes" id="UP001642360">
    <property type="component" value="Unassembled WGS sequence"/>
</dbReference>
<proteinExistence type="predicted"/>
<feature type="coiled-coil region" evidence="1">
    <location>
        <begin position="139"/>
        <end position="173"/>
    </location>
</feature>
<dbReference type="InterPro" id="IPR000008">
    <property type="entry name" value="C2_dom"/>
</dbReference>
<comment type="caution">
    <text evidence="4">The sequence shown here is derived from an EMBL/GenBank/DDBJ whole genome shotgun (WGS) entry which is preliminary data.</text>
</comment>
<evidence type="ECO:0000313" key="5">
    <source>
        <dbReference type="Proteomes" id="UP001642360"/>
    </source>
</evidence>
<evidence type="ECO:0000256" key="1">
    <source>
        <dbReference type="SAM" id="Coils"/>
    </source>
</evidence>
<sequence>MTIGTMEVTLVGAKGLKNTDFSGGGIDPYVLVQYKSQERKSGVARGQGRAPVWNEKFMFRVEYPGADDHYKLILKIMDKDSFTADDYLGQATIYLKEFLEIGVENGTAELPPRKYSVVYSDQSYSGEIQVGITFNQKPSEDKQRRLDLKEEEVEKLEAELDGELKLKKILQCALQGPVHSCSCLSSLLPNKVRVLLAELAMVEEEIIWLERKVDELKFSLHQEKSKTKEQEMLWQQWGQQQQMQLISREGNQTELKDFELLSRSLNCEEYRKDKLVRGRRASMGSSTDIQSMSSTRSTEEIAENSRCSRRGRNYSQTDAAVVEKPNKLSEELIKCLIGIFLQLNQAPLDTKRSAIVPKYPLSCKNSKGFMSKTSFNCTIPACSFDDSSSNLDPYGILPDLDGTIRDVGPYKTFVQITRNSLDTGRVSECFPAMGKLRILMHKLCNVDLTYLTYKQKLAFWINIYNGCIMHAFLQHGLPSTQEKLLALMNKAAMNVGGIVLNALAIEHFILRHPSDSKQGPTDEKEMLLRHAYGLGYPEPNITFALCRGSWSSPAIRIYTPDTVVNELERAKVEYLEASVGVTNKKKIVVPKLLQWHMKDFADDMDSLLEWIYSQLPHSTMLKKLIMECLNGEAKSPNAKMVEVQPYVSEFRYLLPCRSSADHGADFLLTYLSISLNLEISDGHMFKVLS</sequence>
<dbReference type="EMBL" id="CAUOFW020000092">
    <property type="protein sequence ID" value="CAK9133593.1"/>
    <property type="molecule type" value="Genomic_DNA"/>
</dbReference>
<evidence type="ECO:0000259" key="3">
    <source>
        <dbReference type="PROSITE" id="PS50004"/>
    </source>
</evidence>
<dbReference type="PANTHER" id="PTHR46248">
    <property type="entry name" value="EXPRESSED PROTEIN"/>
    <property type="match status" value="1"/>
</dbReference>
<keyword evidence="1" id="KW-0175">Coiled coil</keyword>
<dbReference type="AlphaFoldDB" id="A0ABC8QLS7"/>
<dbReference type="SUPFAM" id="SSF49562">
    <property type="entry name" value="C2 domain (Calcium/lipid-binding domain, CaLB)"/>
    <property type="match status" value="1"/>
</dbReference>
<protein>
    <recommendedName>
        <fullName evidence="3">C2 domain-containing protein</fullName>
    </recommendedName>
</protein>
<dbReference type="PROSITE" id="PS50004">
    <property type="entry name" value="C2"/>
    <property type="match status" value="1"/>
</dbReference>
<accession>A0ABC8QLS7</accession>
<gene>
    <name evidence="4" type="ORF">ILEXP_LOCUS506</name>
</gene>